<dbReference type="Proteomes" id="UP000282438">
    <property type="component" value="Chromosome"/>
</dbReference>
<dbReference type="PANTHER" id="PTHR35602">
    <property type="entry name" value="ESTERASE YQIA-RELATED"/>
    <property type="match status" value="1"/>
</dbReference>
<dbReference type="PANTHER" id="PTHR35602:SF3">
    <property type="entry name" value="ESTERASE YQIA"/>
    <property type="match status" value="1"/>
</dbReference>
<dbReference type="Gene3D" id="3.40.50.1820">
    <property type="entry name" value="alpha/beta hydrolase"/>
    <property type="match status" value="1"/>
</dbReference>
<reference evidence="1 2" key="1">
    <citation type="submission" date="2018-12" db="EMBL/GenBank/DDBJ databases">
        <title>Complete genome sequence of Iodobacter sp. H11R3.</title>
        <authorList>
            <person name="Bae J.-W."/>
        </authorList>
    </citation>
    <scope>NUCLEOTIDE SEQUENCE [LARGE SCALE GENOMIC DNA]</scope>
    <source>
        <strain evidence="1 2">H11R3</strain>
    </source>
</reference>
<dbReference type="InterPro" id="IPR029058">
    <property type="entry name" value="AB_hydrolase_fold"/>
</dbReference>
<keyword evidence="2" id="KW-1185">Reference proteome</keyword>
<proteinExistence type="predicted"/>
<accession>A0A3S8ZVI8</accession>
<evidence type="ECO:0000313" key="1">
    <source>
        <dbReference type="EMBL" id="AZN37458.1"/>
    </source>
</evidence>
<dbReference type="OrthoDB" id="9814831at2"/>
<gene>
    <name evidence="1" type="ORF">EJO50_13780</name>
</gene>
<protein>
    <submittedName>
        <fullName evidence="1">Esterase YqiA</fullName>
    </submittedName>
</protein>
<dbReference type="Pfam" id="PF05728">
    <property type="entry name" value="UPF0227"/>
    <property type="match status" value="1"/>
</dbReference>
<sequence length="217" mass="25009">MWHRPIRIWHCEKRKALLYYGLKKMLLRPHIIYLHGFLSSPLSQKAQEMAGWMREQGLQDYFHCPQLPMDPNAAGALLQGLFFHLAHEDICVVGSSLGGFFATWAAETFACRAVLINPAVRPYERINEYLGPQRNYQTGEIHLIDACFAEQLQAFERQPSQPDKYWLLTQTGDEVLDYQIGVSYYSACRQTIIQGGDHAFADFKPWLPEIWGFAQGR</sequence>
<dbReference type="SUPFAM" id="SSF53474">
    <property type="entry name" value="alpha/beta-Hydrolases"/>
    <property type="match status" value="1"/>
</dbReference>
<dbReference type="KEGG" id="iod:EJO50_13780"/>
<evidence type="ECO:0000313" key="2">
    <source>
        <dbReference type="Proteomes" id="UP000282438"/>
    </source>
</evidence>
<dbReference type="AlphaFoldDB" id="A0A3S8ZVI8"/>
<name>A0A3S8ZVI8_9NEIS</name>
<dbReference type="EMBL" id="CP034433">
    <property type="protein sequence ID" value="AZN37458.1"/>
    <property type="molecule type" value="Genomic_DNA"/>
</dbReference>
<dbReference type="InterPro" id="IPR008886">
    <property type="entry name" value="UPF0227/Esterase_YqiA"/>
</dbReference>
<organism evidence="1 2">
    <name type="scientific">Iodobacter ciconiae</name>
    <dbReference type="NCBI Taxonomy" id="2496266"/>
    <lineage>
        <taxon>Bacteria</taxon>
        <taxon>Pseudomonadati</taxon>
        <taxon>Pseudomonadota</taxon>
        <taxon>Betaproteobacteria</taxon>
        <taxon>Neisseriales</taxon>
        <taxon>Chitinibacteraceae</taxon>
        <taxon>Iodobacter</taxon>
    </lineage>
</organism>